<dbReference type="EMBL" id="QUOT01000001">
    <property type="protein sequence ID" value="REL30078.1"/>
    <property type="molecule type" value="Genomic_DNA"/>
</dbReference>
<feature type="transmembrane region" description="Helical" evidence="1">
    <location>
        <begin position="58"/>
        <end position="79"/>
    </location>
</feature>
<organism evidence="2 3">
    <name type="scientific">Thalassotalea euphylliae</name>
    <dbReference type="NCBI Taxonomy" id="1655234"/>
    <lineage>
        <taxon>Bacteria</taxon>
        <taxon>Pseudomonadati</taxon>
        <taxon>Pseudomonadota</taxon>
        <taxon>Gammaproteobacteria</taxon>
        <taxon>Alteromonadales</taxon>
        <taxon>Colwelliaceae</taxon>
        <taxon>Thalassotalea</taxon>
    </lineage>
</organism>
<keyword evidence="1" id="KW-0812">Transmembrane</keyword>
<comment type="caution">
    <text evidence="2">The sequence shown here is derived from an EMBL/GenBank/DDBJ whole genome shotgun (WGS) entry which is preliminary data.</text>
</comment>
<sequence>MEEALAPIGRFIMSLVRYLVVELIVDRLLYGVGFSVLKLVSLGTYPRSPVSQQMKNHCLFAGVATFTIAIVLIAVFNGFS</sequence>
<evidence type="ECO:0000256" key="1">
    <source>
        <dbReference type="SAM" id="Phobius"/>
    </source>
</evidence>
<keyword evidence="1" id="KW-1133">Transmembrane helix</keyword>
<evidence type="ECO:0000313" key="2">
    <source>
        <dbReference type="EMBL" id="REL30078.1"/>
    </source>
</evidence>
<dbReference type="AlphaFoldDB" id="A0A3E0TZJ9"/>
<gene>
    <name evidence="2" type="ORF">DXX94_04820</name>
</gene>
<keyword evidence="3" id="KW-1185">Reference proteome</keyword>
<name>A0A3E0TZJ9_9GAMM</name>
<proteinExistence type="predicted"/>
<evidence type="ECO:0000313" key="3">
    <source>
        <dbReference type="Proteomes" id="UP000256899"/>
    </source>
</evidence>
<accession>A0A3E0TZJ9</accession>
<protein>
    <submittedName>
        <fullName evidence="2">Uncharacterized protein</fullName>
    </submittedName>
</protein>
<keyword evidence="1" id="KW-0472">Membrane</keyword>
<dbReference type="RefSeq" id="WP_116014210.1">
    <property type="nucleotide sequence ID" value="NZ_QUOT01000001.1"/>
</dbReference>
<dbReference type="Proteomes" id="UP000256899">
    <property type="component" value="Unassembled WGS sequence"/>
</dbReference>
<reference evidence="3" key="1">
    <citation type="submission" date="2018-08" db="EMBL/GenBank/DDBJ databases">
        <title>Thalassotalea euphylliae genome.</title>
        <authorList>
            <person name="Summers S."/>
            <person name="Rice S.A."/>
            <person name="Freckelton M.L."/>
            <person name="Nedved B.T."/>
            <person name="Hadfield M.G."/>
        </authorList>
    </citation>
    <scope>NUCLEOTIDE SEQUENCE [LARGE SCALE GENOMIC DNA]</scope>
    <source>
        <strain evidence="3">H3</strain>
    </source>
</reference>